<dbReference type="Gene3D" id="2.40.50.140">
    <property type="entry name" value="Nucleic acid-binding proteins"/>
    <property type="match status" value="1"/>
</dbReference>
<feature type="non-terminal residue" evidence="3">
    <location>
        <position position="1"/>
    </location>
</feature>
<dbReference type="GO" id="GO:0006260">
    <property type="term" value="P:DNA replication"/>
    <property type="evidence" value="ECO:0007669"/>
    <property type="project" value="InterPro"/>
</dbReference>
<gene>
    <name evidence="3" type="ORF">S06H3_31823</name>
</gene>
<dbReference type="CDD" id="cd04496">
    <property type="entry name" value="SSB_OBF"/>
    <property type="match status" value="1"/>
</dbReference>
<name>X1LYX8_9ZZZZ</name>
<organism evidence="3">
    <name type="scientific">marine sediment metagenome</name>
    <dbReference type="NCBI Taxonomy" id="412755"/>
    <lineage>
        <taxon>unclassified sequences</taxon>
        <taxon>metagenomes</taxon>
        <taxon>ecological metagenomes</taxon>
    </lineage>
</organism>
<proteinExistence type="predicted"/>
<evidence type="ECO:0000256" key="1">
    <source>
        <dbReference type="ARBA" id="ARBA00023125"/>
    </source>
</evidence>
<dbReference type="NCBIfam" id="TIGR00621">
    <property type="entry name" value="ssb"/>
    <property type="match status" value="1"/>
</dbReference>
<keyword evidence="1" id="KW-0238">DNA-binding</keyword>
<evidence type="ECO:0000256" key="2">
    <source>
        <dbReference type="SAM" id="MobiDB-lite"/>
    </source>
</evidence>
<dbReference type="InterPro" id="IPR011344">
    <property type="entry name" value="ssDNA-bd"/>
</dbReference>
<protein>
    <recommendedName>
        <fullName evidence="4">Single-stranded DNA-binding protein</fullName>
    </recommendedName>
</protein>
<dbReference type="SUPFAM" id="SSF50249">
    <property type="entry name" value="Nucleic acid-binding proteins"/>
    <property type="match status" value="1"/>
</dbReference>
<feature type="region of interest" description="Disordered" evidence="2">
    <location>
        <begin position="63"/>
        <end position="83"/>
    </location>
</feature>
<comment type="caution">
    <text evidence="3">The sequence shown here is derived from an EMBL/GenBank/DDBJ whole genome shotgun (WGS) entry which is preliminary data.</text>
</comment>
<dbReference type="InterPro" id="IPR000424">
    <property type="entry name" value="Primosome_PriB/ssb"/>
</dbReference>
<dbReference type="EMBL" id="BARV01018866">
    <property type="protein sequence ID" value="GAI24567.1"/>
    <property type="molecule type" value="Genomic_DNA"/>
</dbReference>
<accession>X1LYX8</accession>
<reference evidence="3" key="1">
    <citation type="journal article" date="2014" name="Front. Microbiol.">
        <title>High frequency of phylogenetically diverse reductive dehalogenase-homologous genes in deep subseafloor sedimentary metagenomes.</title>
        <authorList>
            <person name="Kawai M."/>
            <person name="Futagami T."/>
            <person name="Toyoda A."/>
            <person name="Takaki Y."/>
            <person name="Nishi S."/>
            <person name="Hori S."/>
            <person name="Arai W."/>
            <person name="Tsubouchi T."/>
            <person name="Morono Y."/>
            <person name="Uchiyama I."/>
            <person name="Ito T."/>
            <person name="Fujiyama A."/>
            <person name="Inagaki F."/>
            <person name="Takami H."/>
        </authorList>
    </citation>
    <scope>NUCLEOTIDE SEQUENCE</scope>
    <source>
        <strain evidence="3">Expedition CK06-06</strain>
    </source>
</reference>
<dbReference type="InterPro" id="IPR012340">
    <property type="entry name" value="NA-bd_OB-fold"/>
</dbReference>
<dbReference type="Pfam" id="PF00436">
    <property type="entry name" value="SSB"/>
    <property type="match status" value="1"/>
</dbReference>
<evidence type="ECO:0000313" key="3">
    <source>
        <dbReference type="EMBL" id="GAI24567.1"/>
    </source>
</evidence>
<dbReference type="AlphaFoldDB" id="X1LYX8"/>
<evidence type="ECO:0008006" key="4">
    <source>
        <dbReference type="Google" id="ProtNLM"/>
    </source>
</evidence>
<dbReference type="GO" id="GO:0003697">
    <property type="term" value="F:single-stranded DNA binding"/>
    <property type="evidence" value="ECO:0007669"/>
    <property type="project" value="InterPro"/>
</dbReference>
<dbReference type="PROSITE" id="PS50935">
    <property type="entry name" value="SSB"/>
    <property type="match status" value="1"/>
</dbReference>
<sequence>RITAWGRQAEQCNQYLSKGRQVYVEGRLHARNWQGQDGQMRTSLEVTADRVVFLGKQALASLPEEGELEPGDLPFDPGEGVGS</sequence>